<dbReference type="GO" id="GO:1990904">
    <property type="term" value="C:ribonucleoprotein complex"/>
    <property type="evidence" value="ECO:0007669"/>
    <property type="project" value="UniProtKB-KW"/>
</dbReference>
<comment type="subunit">
    <text evidence="4">Part of the 30S ribosomal subunit. Interacts with proteins S7 and S18. Binds to IF-3.</text>
</comment>
<reference evidence="5 6" key="1">
    <citation type="journal article" date="2016" name="Nat. Commun.">
        <title>Thousands of microbial genomes shed light on interconnected biogeochemical processes in an aquifer system.</title>
        <authorList>
            <person name="Anantharaman K."/>
            <person name="Brown C.T."/>
            <person name="Hug L.A."/>
            <person name="Sharon I."/>
            <person name="Castelle C.J."/>
            <person name="Probst A.J."/>
            <person name="Thomas B.C."/>
            <person name="Singh A."/>
            <person name="Wilkins M.J."/>
            <person name="Karaoz U."/>
            <person name="Brodie E.L."/>
            <person name="Williams K.H."/>
            <person name="Hubbard S.S."/>
            <person name="Banfield J.F."/>
        </authorList>
    </citation>
    <scope>NUCLEOTIDE SEQUENCE [LARGE SCALE GENOMIC DNA]</scope>
</reference>
<dbReference type="Gene3D" id="3.30.420.80">
    <property type="entry name" value="Ribosomal protein S11"/>
    <property type="match status" value="1"/>
</dbReference>
<dbReference type="GO" id="GO:0005840">
    <property type="term" value="C:ribosome"/>
    <property type="evidence" value="ECO:0007669"/>
    <property type="project" value="UniProtKB-KW"/>
</dbReference>
<evidence type="ECO:0000256" key="1">
    <source>
        <dbReference type="ARBA" id="ARBA00006194"/>
    </source>
</evidence>
<organism evidence="5 6">
    <name type="scientific">Candidatus Spechtbacteria bacterium RIFCSPLOWO2_12_FULL_38_22</name>
    <dbReference type="NCBI Taxonomy" id="1802165"/>
    <lineage>
        <taxon>Bacteria</taxon>
        <taxon>Candidatus Spechtiibacteriota</taxon>
    </lineage>
</organism>
<dbReference type="Proteomes" id="UP000176770">
    <property type="component" value="Unassembled WGS sequence"/>
</dbReference>
<keyword evidence="2 4" id="KW-0689">Ribosomal protein</keyword>
<sequence length="124" mass="13626">MKNKKKIRTFKRTNFYVRASYNNTTITTTDEEGGVIAWSTAGLAGFKGPRKSTPYASSRVVSILLEKLDKVNLGSVHLYVSGIGSGRDAAVRALTSNKDLNIVSIKDITPLPHNGCKPKKMRRT</sequence>
<dbReference type="GO" id="GO:0003735">
    <property type="term" value="F:structural constituent of ribosome"/>
    <property type="evidence" value="ECO:0007669"/>
    <property type="project" value="InterPro"/>
</dbReference>
<comment type="caution">
    <text evidence="5">The sequence shown here is derived from an EMBL/GenBank/DDBJ whole genome shotgun (WGS) entry which is preliminary data.</text>
</comment>
<evidence type="ECO:0000256" key="2">
    <source>
        <dbReference type="ARBA" id="ARBA00022980"/>
    </source>
</evidence>
<dbReference type="SUPFAM" id="SSF53137">
    <property type="entry name" value="Translational machinery components"/>
    <property type="match status" value="1"/>
</dbReference>
<accession>A0A1G2HJB3</accession>
<keyword evidence="4" id="KW-0694">RNA-binding</keyword>
<dbReference type="PIRSF" id="PIRSF002131">
    <property type="entry name" value="Ribosomal_S11"/>
    <property type="match status" value="1"/>
</dbReference>
<evidence type="ECO:0000313" key="6">
    <source>
        <dbReference type="Proteomes" id="UP000176770"/>
    </source>
</evidence>
<comment type="similarity">
    <text evidence="1 4">Belongs to the universal ribosomal protein uS11 family.</text>
</comment>
<dbReference type="GO" id="GO:0019843">
    <property type="term" value="F:rRNA binding"/>
    <property type="evidence" value="ECO:0007669"/>
    <property type="project" value="UniProtKB-UniRule"/>
</dbReference>
<dbReference type="HAMAP" id="MF_01310">
    <property type="entry name" value="Ribosomal_uS11"/>
    <property type="match status" value="1"/>
</dbReference>
<name>A0A1G2HJB3_9BACT</name>
<dbReference type="GO" id="GO:0006412">
    <property type="term" value="P:translation"/>
    <property type="evidence" value="ECO:0007669"/>
    <property type="project" value="UniProtKB-UniRule"/>
</dbReference>
<dbReference type="PANTHER" id="PTHR11759">
    <property type="entry name" value="40S RIBOSOMAL PROTEIN S14/30S RIBOSOMAL PROTEIN S11"/>
    <property type="match status" value="1"/>
</dbReference>
<gene>
    <name evidence="4" type="primary">rpsK</name>
    <name evidence="5" type="ORF">A3F94_03340</name>
</gene>
<comment type="function">
    <text evidence="4">Located on the platform of the 30S subunit, it bridges several disparate RNA helices of the 16S rRNA. Forms part of the Shine-Dalgarno cleft in the 70S ribosome.</text>
</comment>
<keyword evidence="3 4" id="KW-0687">Ribonucleoprotein</keyword>
<evidence type="ECO:0000256" key="3">
    <source>
        <dbReference type="ARBA" id="ARBA00023274"/>
    </source>
</evidence>
<dbReference type="AlphaFoldDB" id="A0A1G2HJB3"/>
<dbReference type="InterPro" id="IPR036967">
    <property type="entry name" value="Ribosomal_uS11_sf"/>
</dbReference>
<dbReference type="Pfam" id="PF00411">
    <property type="entry name" value="Ribosomal_S11"/>
    <property type="match status" value="1"/>
</dbReference>
<evidence type="ECO:0000313" key="5">
    <source>
        <dbReference type="EMBL" id="OGZ62370.1"/>
    </source>
</evidence>
<keyword evidence="4" id="KW-0699">rRNA-binding</keyword>
<dbReference type="STRING" id="1802165.A3F94_03340"/>
<proteinExistence type="inferred from homology"/>
<dbReference type="InterPro" id="IPR001971">
    <property type="entry name" value="Ribosomal_uS11"/>
</dbReference>
<protein>
    <recommendedName>
        <fullName evidence="4">Small ribosomal subunit protein uS11</fullName>
    </recommendedName>
</protein>
<dbReference type="NCBIfam" id="NF003698">
    <property type="entry name" value="PRK05309.1"/>
    <property type="match status" value="1"/>
</dbReference>
<evidence type="ECO:0000256" key="4">
    <source>
        <dbReference type="HAMAP-Rule" id="MF_01310"/>
    </source>
</evidence>
<dbReference type="EMBL" id="MHOK01000002">
    <property type="protein sequence ID" value="OGZ62370.1"/>
    <property type="molecule type" value="Genomic_DNA"/>
</dbReference>